<accession>A0A7J6B2C4</accession>
<reference evidence="2 3" key="1">
    <citation type="submission" date="2020-02" db="EMBL/GenBank/DDBJ databases">
        <title>A chromosome-scale genome assembly of the black bullhead catfish (Ameiurus melas).</title>
        <authorList>
            <person name="Wen M."/>
            <person name="Zham M."/>
            <person name="Cabau C."/>
            <person name="Klopp C."/>
            <person name="Donnadieu C."/>
            <person name="Roques C."/>
            <person name="Bouchez O."/>
            <person name="Lampietro C."/>
            <person name="Jouanno E."/>
            <person name="Herpin A."/>
            <person name="Louis A."/>
            <person name="Berthelot C."/>
            <person name="Parey E."/>
            <person name="Roest-Crollius H."/>
            <person name="Braasch I."/>
            <person name="Postlethwait J."/>
            <person name="Robinson-Rechavi M."/>
            <person name="Echchiki A."/>
            <person name="Begum T."/>
            <person name="Montfort J."/>
            <person name="Schartl M."/>
            <person name="Bobe J."/>
            <person name="Guiguen Y."/>
        </authorList>
    </citation>
    <scope>NUCLEOTIDE SEQUENCE [LARGE SCALE GENOMIC DNA]</scope>
    <source>
        <strain evidence="2">M_S1</strain>
        <tissue evidence="2">Blood</tissue>
    </source>
</reference>
<dbReference type="GO" id="GO:0005125">
    <property type="term" value="F:cytokine activity"/>
    <property type="evidence" value="ECO:0007669"/>
    <property type="project" value="InterPro"/>
</dbReference>
<dbReference type="PANTHER" id="PTHR48484:SF1">
    <property type="entry name" value="DENTIN SIALOPHOSPHOPROTEIN"/>
    <property type="match status" value="1"/>
</dbReference>
<dbReference type="PANTHER" id="PTHR48484">
    <property type="entry name" value="PRO-INTERLEUKIN-16"/>
    <property type="match status" value="1"/>
</dbReference>
<dbReference type="GO" id="GO:0050930">
    <property type="term" value="P:induction of positive chemotaxis"/>
    <property type="evidence" value="ECO:0007669"/>
    <property type="project" value="InterPro"/>
</dbReference>
<evidence type="ECO:0000313" key="3">
    <source>
        <dbReference type="Proteomes" id="UP000593565"/>
    </source>
</evidence>
<organism evidence="2 3">
    <name type="scientific">Ameiurus melas</name>
    <name type="common">Black bullhead</name>
    <name type="synonym">Silurus melas</name>
    <dbReference type="NCBI Taxonomy" id="219545"/>
    <lineage>
        <taxon>Eukaryota</taxon>
        <taxon>Metazoa</taxon>
        <taxon>Chordata</taxon>
        <taxon>Craniata</taxon>
        <taxon>Vertebrata</taxon>
        <taxon>Euteleostomi</taxon>
        <taxon>Actinopterygii</taxon>
        <taxon>Neopterygii</taxon>
        <taxon>Teleostei</taxon>
        <taxon>Ostariophysi</taxon>
        <taxon>Siluriformes</taxon>
        <taxon>Ictaluridae</taxon>
        <taxon>Ameiurus</taxon>
    </lineage>
</organism>
<dbReference type="Gene3D" id="2.30.42.10">
    <property type="match status" value="1"/>
</dbReference>
<feature type="domain" description="PDZ" evidence="1">
    <location>
        <begin position="34"/>
        <end position="103"/>
    </location>
</feature>
<evidence type="ECO:0000313" key="2">
    <source>
        <dbReference type="EMBL" id="KAF4088519.1"/>
    </source>
</evidence>
<dbReference type="GO" id="GO:0030595">
    <property type="term" value="P:leukocyte chemotaxis"/>
    <property type="evidence" value="ECO:0007669"/>
    <property type="project" value="TreeGrafter"/>
</dbReference>
<dbReference type="SUPFAM" id="SSF50156">
    <property type="entry name" value="PDZ domain-like"/>
    <property type="match status" value="1"/>
</dbReference>
<comment type="caution">
    <text evidence="2">The sequence shown here is derived from an EMBL/GenBank/DDBJ whole genome shotgun (WGS) entry which is preliminary data.</text>
</comment>
<dbReference type="AlphaFoldDB" id="A0A7J6B2C4"/>
<dbReference type="InterPro" id="IPR036034">
    <property type="entry name" value="PDZ_sf"/>
</dbReference>
<name>A0A7J6B2C4_AMEME</name>
<dbReference type="GO" id="GO:0042609">
    <property type="term" value="F:CD4 receptor binding"/>
    <property type="evidence" value="ECO:0007669"/>
    <property type="project" value="TreeGrafter"/>
</dbReference>
<dbReference type="EMBL" id="JAAGNN010000006">
    <property type="protein sequence ID" value="KAF4088519.1"/>
    <property type="molecule type" value="Genomic_DNA"/>
</dbReference>
<dbReference type="InterPro" id="IPR055287">
    <property type="entry name" value="IL-16-like"/>
</dbReference>
<dbReference type="Pfam" id="PF00595">
    <property type="entry name" value="PDZ"/>
    <property type="match status" value="1"/>
</dbReference>
<dbReference type="InterPro" id="IPR001478">
    <property type="entry name" value="PDZ"/>
</dbReference>
<proteinExistence type="predicted"/>
<dbReference type="Proteomes" id="UP000593565">
    <property type="component" value="Unassembled WGS sequence"/>
</dbReference>
<evidence type="ECO:0000259" key="1">
    <source>
        <dbReference type="PROSITE" id="PS50106"/>
    </source>
</evidence>
<protein>
    <recommendedName>
        <fullName evidence="1">PDZ domain-containing protein</fullName>
    </recommendedName>
</protein>
<keyword evidence="3" id="KW-1185">Reference proteome</keyword>
<dbReference type="SMART" id="SM00228">
    <property type="entry name" value="PDZ"/>
    <property type="match status" value="1"/>
</dbReference>
<sequence>MAVVVIRRGDVTETCYSTKDSPQKAAANPGSRVRVTLNKSSSDLGFSLEGGVGSILGDKPLTVQRLFQGGPDGKVFPGDELLEVEGQRLEGLRRLEVWHLIKRLPPGPVEVLLQRPHQS</sequence>
<dbReference type="PROSITE" id="PS50106">
    <property type="entry name" value="PDZ"/>
    <property type="match status" value="1"/>
</dbReference>
<gene>
    <name evidence="2" type="ORF">AMELA_G00083000</name>
</gene>